<evidence type="ECO:0000256" key="9">
    <source>
        <dbReference type="SAM" id="MobiDB-lite"/>
    </source>
</evidence>
<comment type="similarity">
    <text evidence="2">Belongs to the synaptojanin family.</text>
</comment>
<dbReference type="SMART" id="SM00128">
    <property type="entry name" value="IPPc"/>
    <property type="match status" value="1"/>
</dbReference>
<dbReference type="Pfam" id="PF22669">
    <property type="entry name" value="Exo_endo_phos2"/>
    <property type="match status" value="1"/>
</dbReference>
<feature type="compositionally biased region" description="Low complexity" evidence="9">
    <location>
        <begin position="1186"/>
        <end position="1197"/>
    </location>
</feature>
<dbReference type="Proteomes" id="UP000606974">
    <property type="component" value="Unassembled WGS sequence"/>
</dbReference>
<keyword evidence="12" id="KW-1185">Reference proteome</keyword>
<dbReference type="InterPro" id="IPR000300">
    <property type="entry name" value="IPPc"/>
</dbReference>
<feature type="compositionally biased region" description="Polar residues" evidence="9">
    <location>
        <begin position="1266"/>
        <end position="1275"/>
    </location>
</feature>
<dbReference type="Pfam" id="PF02383">
    <property type="entry name" value="Syja_N"/>
    <property type="match status" value="1"/>
</dbReference>
<organism evidence="11 12">
    <name type="scientific">Endocarpon pusillum</name>
    <dbReference type="NCBI Taxonomy" id="364733"/>
    <lineage>
        <taxon>Eukaryota</taxon>
        <taxon>Fungi</taxon>
        <taxon>Dikarya</taxon>
        <taxon>Ascomycota</taxon>
        <taxon>Pezizomycotina</taxon>
        <taxon>Eurotiomycetes</taxon>
        <taxon>Chaetothyriomycetidae</taxon>
        <taxon>Verrucariales</taxon>
        <taxon>Verrucariaceae</taxon>
        <taxon>Endocarpon</taxon>
    </lineage>
</organism>
<protein>
    <recommendedName>
        <fullName evidence="4">phosphoinositide 5-phosphatase</fullName>
        <ecNumber evidence="4">3.1.3.36</ecNumber>
    </recommendedName>
</protein>
<dbReference type="PANTHER" id="PTHR11200">
    <property type="entry name" value="INOSITOL 5-PHOSPHATASE"/>
    <property type="match status" value="1"/>
</dbReference>
<feature type="compositionally biased region" description="Basic and acidic residues" evidence="9">
    <location>
        <begin position="1032"/>
        <end position="1043"/>
    </location>
</feature>
<dbReference type="EMBL" id="JAACFV010000002">
    <property type="protein sequence ID" value="KAF7514193.1"/>
    <property type="molecule type" value="Genomic_DNA"/>
</dbReference>
<accession>A0A8H7ARU9</accession>
<comment type="similarity">
    <text evidence="3">In the central section; belongs to the inositol 1,4,5-trisphosphate 5-phosphatase family.</text>
</comment>
<evidence type="ECO:0000259" key="10">
    <source>
        <dbReference type="PROSITE" id="PS50275"/>
    </source>
</evidence>
<feature type="compositionally biased region" description="Polar residues" evidence="9">
    <location>
        <begin position="1204"/>
        <end position="1244"/>
    </location>
</feature>
<dbReference type="Gene3D" id="3.60.10.10">
    <property type="entry name" value="Endonuclease/exonuclease/phosphatase"/>
    <property type="match status" value="1"/>
</dbReference>
<dbReference type="GO" id="GO:0043813">
    <property type="term" value="F:phosphatidylinositol-3,5-bisphosphate 5-phosphatase activity"/>
    <property type="evidence" value="ECO:0007669"/>
    <property type="project" value="TreeGrafter"/>
</dbReference>
<dbReference type="InterPro" id="IPR002013">
    <property type="entry name" value="SAC_dom"/>
</dbReference>
<keyword evidence="5" id="KW-0813">Transport</keyword>
<dbReference type="OrthoDB" id="405996at2759"/>
<dbReference type="GO" id="GO:0016020">
    <property type="term" value="C:membrane"/>
    <property type="evidence" value="ECO:0007669"/>
    <property type="project" value="TreeGrafter"/>
</dbReference>
<dbReference type="PANTHER" id="PTHR11200:SF257">
    <property type="entry name" value="PHOSPHOINOSITIDE 5-PHOSPHATASE"/>
    <property type="match status" value="1"/>
</dbReference>
<feature type="compositionally biased region" description="Pro residues" evidence="9">
    <location>
        <begin position="1297"/>
        <end position="1306"/>
    </location>
</feature>
<evidence type="ECO:0000256" key="1">
    <source>
        <dbReference type="ARBA" id="ARBA00004496"/>
    </source>
</evidence>
<feature type="domain" description="SAC" evidence="10">
    <location>
        <begin position="168"/>
        <end position="539"/>
    </location>
</feature>
<evidence type="ECO:0000256" key="4">
    <source>
        <dbReference type="ARBA" id="ARBA00013044"/>
    </source>
</evidence>
<gene>
    <name evidence="11" type="ORF">GJ744_004518</name>
</gene>
<reference evidence="11" key="1">
    <citation type="submission" date="2020-02" db="EMBL/GenBank/DDBJ databases">
        <authorList>
            <person name="Palmer J.M."/>
        </authorList>
    </citation>
    <scope>NUCLEOTIDE SEQUENCE</scope>
    <source>
        <strain evidence="11">EPUS1.4</strain>
        <tissue evidence="11">Thallus</tissue>
    </source>
</reference>
<dbReference type="FunFam" id="3.60.10.10:FF:000029">
    <property type="entry name" value="Inositol polyphosphate 5-phosphatase"/>
    <property type="match status" value="1"/>
</dbReference>
<proteinExistence type="inferred from homology"/>
<keyword evidence="8" id="KW-0653">Protein transport</keyword>
<feature type="compositionally biased region" description="Polar residues" evidence="9">
    <location>
        <begin position="1160"/>
        <end position="1169"/>
    </location>
</feature>
<dbReference type="GO" id="GO:0004439">
    <property type="term" value="F:phosphatidylinositol-4,5-bisphosphate 5-phosphatase activity"/>
    <property type="evidence" value="ECO:0007669"/>
    <property type="project" value="UniProtKB-EC"/>
</dbReference>
<keyword evidence="6" id="KW-0963">Cytoplasm</keyword>
<dbReference type="SUPFAM" id="SSF56219">
    <property type="entry name" value="DNase I-like"/>
    <property type="match status" value="1"/>
</dbReference>
<evidence type="ECO:0000256" key="6">
    <source>
        <dbReference type="ARBA" id="ARBA00022490"/>
    </source>
</evidence>
<feature type="compositionally biased region" description="Basic and acidic residues" evidence="9">
    <location>
        <begin position="1336"/>
        <end position="1345"/>
    </location>
</feature>
<evidence type="ECO:0000256" key="7">
    <source>
        <dbReference type="ARBA" id="ARBA00022801"/>
    </source>
</evidence>
<feature type="region of interest" description="Disordered" evidence="9">
    <location>
        <begin position="1021"/>
        <end position="1309"/>
    </location>
</feature>
<dbReference type="GO" id="GO:0005737">
    <property type="term" value="C:cytoplasm"/>
    <property type="evidence" value="ECO:0007669"/>
    <property type="project" value="UniProtKB-SubCell"/>
</dbReference>
<feature type="compositionally biased region" description="Low complexity" evidence="9">
    <location>
        <begin position="1101"/>
        <end position="1122"/>
    </location>
</feature>
<comment type="subcellular location">
    <subcellularLocation>
        <location evidence="1">Cytoplasm</location>
    </subcellularLocation>
</comment>
<sequence length="1427" mass="157729">MSVRVLIRDHPHRTLALTTGDHALVFRHTRSSAGDKLKSSSSSLPPSSYRQNVTPRCMVEFASQDALDLAGYRTVNNAQGTLGLITLNNDVFLCAVILASQVASVRPGETVQRIHAVDFYCLNRSDYDHTHGHEPNPYPGETFASDDMDYGGGYDQGDSTAEHPFHALKKLLSHGNFYYSCDFDLTSRLQERAENDAPFDIGNLDEGLLWNSYMINPLLEFRSRLTEKERKELDQSRMLTSVIRGFVKSLIIPPSSAPLRSAGPSNLPSALTVISRLSSRRAGTRFNSRGIDDDGNVANFVETETIFSSPSGVCFSYVQIRGSVPVFWESTTSLLPGQQKIQITRSSEATQPAFDKHFERLALTYGAVHIVNLLSASKPGEVELTEKYRAHIRRSPLRQGGGKNESSEHHLLRQTEFDFHAETRGAGGYEGARSIRPYLETSADGFAYFMSQEMTEKPAKGSQEETIRRTVVVLQQEGVFRVNCLDCLDRTNLVQSMISQMALEGFLSHRSEVASADFWVRHSSLWADNGDTLSKIYAGTGALKSSFTRHGKMSLAGAIADARKSATRLYVNNFADKGRQNTIDLLLGRLMGQAPVDLCDPVNDYVTAEVLRRAPEYTSSKAIRIWCGTFNLNGKSQGASEDLSPWLCASFGTSRPDPEIMAVGFQEIVELSPQQIMSTDPARRISWEYAVKKTLNANPSKTSSDEYVLLRSGQLVGAALMIFVKASILNQIKNVEGAIKKTGMSGIAGNKGAVAIRLDYASTSLCFVTAHLAAGFANYEERNRDYKTISHGLRFQKNRSIEDHESVIWFGDFNYRIGLPDDRARRLAHTGDLETLYENDQLNIQMVAGMVFQYYSESRITFPPTYRFDVGTDDYDSSEKARIPAWCDRILRRGTNLRQIDYNMAPLRFSDHRPVFASFECTITTIDEAVKAALRKKLYDRRRREVGPRHAAAGGANDDIESNSDDEADLMGYESIAPGLPPASSDRRKWWLDNDKPAWSDIHPPKEGMVPNPKRAINPFKSEMIDEPDWVQVERSDSIERSGSRSRAGTGPRPEPPPARRTRRVGVGVLPDGASKSNIQQLDYYYPGPQRIATSNDPTERPLSPASHSLSRSATSSGALKKAPPPKPKKPSSLASPPSQTSTFTLKSIDSIDRPRLERPSTSSSTLQATKAPYVQPRPGNRNTVSPSQAPNQQAQSRPYGHAESQTASTASPPKQPSWTNTSNTLLVRNSSANNDSPSESIPTQEKGGRSTLKKTPPAPRVQLRRGTSASSSNGKFDAKMPQRKAVVTESGVGAAPPVPILPPRRQPTDLLNDHVEGDDKTDGGGPVHGVVHEQNDEHRTEGIHPSRANRSRGSNPKSTFGRITPTLVTEPGEAPLLAFWLRHWVQYHRSESYIHNAKTVRGDTYIPRWLSPGHTPGSPYLTPPTT</sequence>
<feature type="compositionally biased region" description="Basic and acidic residues" evidence="9">
    <location>
        <begin position="1150"/>
        <end position="1159"/>
    </location>
</feature>
<feature type="region of interest" description="Disordered" evidence="9">
    <location>
        <begin position="945"/>
        <end position="966"/>
    </location>
</feature>
<dbReference type="PROSITE" id="PS50275">
    <property type="entry name" value="SAC"/>
    <property type="match status" value="1"/>
</dbReference>
<evidence type="ECO:0000256" key="5">
    <source>
        <dbReference type="ARBA" id="ARBA00022448"/>
    </source>
</evidence>
<evidence type="ECO:0000256" key="2">
    <source>
        <dbReference type="ARBA" id="ARBA00008943"/>
    </source>
</evidence>
<evidence type="ECO:0000256" key="8">
    <source>
        <dbReference type="ARBA" id="ARBA00022927"/>
    </source>
</evidence>
<dbReference type="InterPro" id="IPR036691">
    <property type="entry name" value="Endo/exonu/phosph_ase_sf"/>
</dbReference>
<feature type="region of interest" description="Disordered" evidence="9">
    <location>
        <begin position="1336"/>
        <end position="1364"/>
    </location>
</feature>
<evidence type="ECO:0000313" key="11">
    <source>
        <dbReference type="EMBL" id="KAF7514193.1"/>
    </source>
</evidence>
<dbReference type="InterPro" id="IPR046985">
    <property type="entry name" value="IP5"/>
</dbReference>
<dbReference type="GO" id="GO:0046856">
    <property type="term" value="P:phosphatidylinositol dephosphorylation"/>
    <property type="evidence" value="ECO:0007669"/>
    <property type="project" value="InterPro"/>
</dbReference>
<evidence type="ECO:0000313" key="12">
    <source>
        <dbReference type="Proteomes" id="UP000606974"/>
    </source>
</evidence>
<dbReference type="EC" id="3.1.3.36" evidence="4"/>
<dbReference type="GO" id="GO:0015031">
    <property type="term" value="P:protein transport"/>
    <property type="evidence" value="ECO:0007669"/>
    <property type="project" value="UniProtKB-KW"/>
</dbReference>
<name>A0A8H7ARU9_9EURO</name>
<keyword evidence="7" id="KW-0378">Hydrolase</keyword>
<evidence type="ECO:0000256" key="3">
    <source>
        <dbReference type="ARBA" id="ARBA00009678"/>
    </source>
</evidence>
<comment type="caution">
    <text evidence="11">The sequence shown here is derived from an EMBL/GenBank/DDBJ whole genome shotgun (WGS) entry which is preliminary data.</text>
</comment>